<dbReference type="Proteomes" id="UP000000702">
    <property type="component" value="Unassembled WGS sequence"/>
</dbReference>
<proteinExistence type="predicted"/>
<evidence type="ECO:0000313" key="1">
    <source>
        <dbReference type="EMBL" id="CCD17554.1"/>
    </source>
</evidence>
<dbReference type="EMBL" id="CAEQ01002751">
    <property type="protein sequence ID" value="CCD17554.1"/>
    <property type="molecule type" value="Genomic_DNA"/>
</dbReference>
<dbReference type="AlphaFoldDB" id="F9WJP7"/>
<protein>
    <submittedName>
        <fullName evidence="1">WGS project CAEQ00000000 data, annotated contig 934</fullName>
    </submittedName>
</protein>
<reference evidence="1 2" key="3">
    <citation type="journal article" date="2012" name="Proc. Natl. Acad. Sci. U.S.A.">
        <title>Antigenic diversity is generated by distinct evolutionary mechanisms in African trypanosome species.</title>
        <authorList>
            <person name="Jackson A.P."/>
            <person name="Berry A."/>
            <person name="Aslett M."/>
            <person name="Allison H.C."/>
            <person name="Burton P."/>
            <person name="Vavrova-Anderson J."/>
            <person name="Brown R."/>
            <person name="Browne H."/>
            <person name="Corton N."/>
            <person name="Hauser H."/>
            <person name="Gamble J."/>
            <person name="Gilderthorp R."/>
            <person name="Marcello L."/>
            <person name="McQuillan J."/>
            <person name="Otto T.D."/>
            <person name="Quail M.A."/>
            <person name="Sanders M.J."/>
            <person name="van Tonder A."/>
            <person name="Ginger M.L."/>
            <person name="Field M.C."/>
            <person name="Barry J.D."/>
            <person name="Hertz-Fowler C."/>
            <person name="Berriman M."/>
        </authorList>
    </citation>
    <scope>NUCLEOTIDE SEQUENCE [LARGE SCALE GENOMIC DNA]</scope>
    <source>
        <strain evidence="1 2">IL3000</strain>
    </source>
</reference>
<sequence>MPIRHRYPPVGSKMNDAGYPFRGEYKLEPPLNHGHAGAIRKENTYLMFRITGSNLAIEKLQPCKGQKLQCELGIDDGPEKPINFPTGSGTVPVPNDGHEYHLTAIVQGTGSKHYCKMSLNGTAKNNIFRLRAPVDAHGVENIKLIVDGEQISPSGGWYTIPTNAKECSLHYVGKDPVMVAPVPHALQRANENATIMVQTTLGTLENAAIFCSGNGELVHLSPDRPVRLSVDSGPYTFLLPRVPAAPVLAPVPAVTMPSTQPTVLDEAPTAVPVLETMTSESLDGPQAPPVFVTTADGFMIELVGDNGMSASGYGRVQLPLPDRQAHRIQIKVSDMNGRVYLRQTTMVPATDSPPVRLSLAKNAMGSHTVKGGASSQITVDNQAPVNGAVGASLVSGGNHVVMVKEGPATLILDIDTSFDHGNLSTAATAVPQPAIPTPPQAAKNEAWVHDLACALQCADADTMRQKIQTIVPSNPDVTAILGFVSEQLFRTPPTISFSREAENVSDIRCPGYNVTASVDNGAPCVLSGVSSIQIPAGHKVTLSAVSTVTGLTVASCCAHYPSLSQRNPDEVFVARLLDIFQRCGLSPEVVLTELQNVSQPQSASGQQLLSMLTGTFRRLLEISPSTISIVSGDVPEKGQILIAVNNQHPRHLSRRGAMKVTDPNCKLRISYCEEKAAPVQPHNEFVSKMVDAYSRGPPSELINRWMAVPVEAAEEKSLIDLLVHILKEHEVTLRHERDRIIASSAPDTLYFECDGTSLRNIRSKKASQLSYNVDGTGFLVLGQGGQIPQGYTFPKGSSHSVELVARNTADNVMCGEVVVTLKESEEAKALAAAEKREVSFLDTNMAVVMEEVHLKLMCSPKFRIKCDVDGGEDRVWGSHSECVARMNASCGHRVNVSLLDSDGNAVFQHRIVVPPMLLMQWALRMENNSLHVDSCGVANGASFTASINRAAERELSGPLMLDGEGPHTVLLRRYASAAEYDKICTGEVYLMLPPLIESVHLKELTNIFHETIASGGDEMQRRLNDLCMRVPSGTLKEFISAFSRSMAANQPSIERGRSAERGPRVHFRITGDESKGVPFEHLS</sequence>
<keyword evidence="2" id="KW-1185">Reference proteome</keyword>
<dbReference type="OMA" id="PHLRIVC"/>
<dbReference type="VEuPathDB" id="TriTrypDB:TcIL3000_0_23680"/>
<organism evidence="1 2">
    <name type="scientific">Trypanosoma congolense (strain IL3000)</name>
    <dbReference type="NCBI Taxonomy" id="1068625"/>
    <lineage>
        <taxon>Eukaryota</taxon>
        <taxon>Discoba</taxon>
        <taxon>Euglenozoa</taxon>
        <taxon>Kinetoplastea</taxon>
        <taxon>Metakinetoplastina</taxon>
        <taxon>Trypanosomatida</taxon>
        <taxon>Trypanosomatidae</taxon>
        <taxon>Trypanosoma</taxon>
        <taxon>Nannomonas</taxon>
    </lineage>
</organism>
<gene>
    <name evidence="1" type="ORF">TCIL3000_0_23680</name>
</gene>
<reference key="1">
    <citation type="submission" date="2011-07" db="EMBL/GenBank/DDBJ databases">
        <title>Divergent evolution of antigenic variation in African trypanosomes.</title>
        <authorList>
            <person name="Jackson A.P."/>
            <person name="Berry A."/>
            <person name="Allison H.C."/>
            <person name="Burton P."/>
            <person name="Anderson J."/>
            <person name="Aslett M."/>
            <person name="Brown R."/>
            <person name="Corton N."/>
            <person name="Harris D."/>
            <person name="Hauser H."/>
            <person name="Gamble J."/>
            <person name="Gilderthorp R."/>
            <person name="McQuillan J."/>
            <person name="Quail M.A."/>
            <person name="Sanders M."/>
            <person name="van Tonder A."/>
            <person name="Ginger M.L."/>
            <person name="Donelson J.E."/>
            <person name="Field M.C."/>
            <person name="Barry J.D."/>
            <person name="Berriman M."/>
            <person name="Hertz-Fowler C."/>
        </authorList>
    </citation>
    <scope>NUCLEOTIDE SEQUENCE [LARGE SCALE GENOMIC DNA]</scope>
    <source>
        <strain>IL3000</strain>
    </source>
</reference>
<comment type="caution">
    <text evidence="1">The sequence shown here is derived from an EMBL/GenBank/DDBJ whole genome shotgun (WGS) entry which is preliminary data.</text>
</comment>
<evidence type="ECO:0000313" key="2">
    <source>
        <dbReference type="Proteomes" id="UP000000702"/>
    </source>
</evidence>
<reference evidence="2" key="2">
    <citation type="submission" date="2011-07" db="EMBL/GenBank/DDBJ databases">
        <title>Divergent evolution of antigenic variation in African trypanosomes.</title>
        <authorList>
            <person name="Jackson A.P."/>
            <person name="Berry A."/>
            <person name="Allison H.C."/>
            <person name="Burton P."/>
            <person name="Anderson J."/>
            <person name="Aslett M."/>
            <person name="Brown R."/>
            <person name="Corton N."/>
            <person name="Harris D."/>
            <person name="Hauser H."/>
            <person name="Gamble J."/>
            <person name="Gilderthorp R."/>
            <person name="McQuillan J."/>
            <person name="Quail M.A."/>
            <person name="Sanders M."/>
            <person name="Van Tonder A."/>
            <person name="Ginger M.L."/>
            <person name="Donelson J.E."/>
            <person name="Field M.C."/>
            <person name="Barry J.D."/>
            <person name="Berriman M."/>
            <person name="Hertz-Fowler C."/>
        </authorList>
    </citation>
    <scope>NUCLEOTIDE SEQUENCE [LARGE SCALE GENOMIC DNA]</scope>
    <source>
        <strain evidence="2">IL3000</strain>
    </source>
</reference>
<accession>F9WJP7</accession>
<name>F9WJP7_TRYCI</name>